<protein>
    <submittedName>
        <fullName evidence="1">Putative ankyrin repeat protein</fullName>
    </submittedName>
</protein>
<evidence type="ECO:0000313" key="1">
    <source>
        <dbReference type="EMBL" id="AEX62244.1"/>
    </source>
</evidence>
<dbReference type="SUPFAM" id="SSF48403">
    <property type="entry name" value="Ankyrin repeat"/>
    <property type="match status" value="1"/>
</dbReference>
<dbReference type="SMART" id="SM00248">
    <property type="entry name" value="ANK"/>
    <property type="match status" value="2"/>
</dbReference>
<gene>
    <name evidence="1" type="ORF">mv_L39</name>
</gene>
<accession>H2ECX1</accession>
<name>H2ECX1_9VIRU</name>
<dbReference type="InterPro" id="IPR036770">
    <property type="entry name" value="Ankyrin_rpt-contain_sf"/>
</dbReference>
<dbReference type="Gene3D" id="1.25.40.20">
    <property type="entry name" value="Ankyrin repeat-containing domain"/>
    <property type="match status" value="2"/>
</dbReference>
<dbReference type="EMBL" id="JN885995">
    <property type="protein sequence ID" value="AEX62244.1"/>
    <property type="molecule type" value="Genomic_DNA"/>
</dbReference>
<reference evidence="1" key="1">
    <citation type="submission" date="2011-10" db="EMBL/GenBank/DDBJ databases">
        <title>Provirophages and transpovirons: unique mobilome of giant viruses.</title>
        <authorList>
            <person name="Desnues C."/>
            <person name="LaScola B."/>
            <person name="Yutin N."/>
            <person name="Fournous G."/>
            <person name="Koonin E."/>
            <person name="Raoult D."/>
        </authorList>
    </citation>
    <scope>NUCLEOTIDE SEQUENCE</scope>
    <source>
        <strain evidence="1">Mv13-mv</strain>
    </source>
</reference>
<dbReference type="Pfam" id="PF12796">
    <property type="entry name" value="Ank_2"/>
    <property type="match status" value="1"/>
</dbReference>
<dbReference type="InterPro" id="IPR002110">
    <property type="entry name" value="Ankyrin_rpt"/>
</dbReference>
<sequence length="441" mass="52387">MTRKKRDKNNIPNDLSLVDILNGKFVEDKILYRILEDDILEEVIFEINGNSYPVYNKSFEEFNMIYEEITNIGKTKLYQRDYLFLIYHKNLYNGKLHKIQITNYIKKHFVTRYEHDKIGMTHLMCACLYSQNDNNLELVKLFTNGYNINKVDNTGRTALAYSLKNPGNVKIIKFLLDYLQKINPYNYLQIINEALIYWSNIDYLPDIEMAEILIDAGALVNFKDSNDSSVIINIIKNKNYKDITKLVKFLLDEGVDIYIQTKINPYNDIKNKKIKPYEKEIKWSNNIGMKLVKSIEINGASYPIYHESDKEPKYDLMDFLIERYQRDGNKKIISMLYDFGYRKLPNTSNKFIQSHTKHIINDINFHESYFRKFKVNIIEKRNEIIYKPGSLRSEIIKLSWNQNSGQVPIFNNKIFNYFGFKDDVEFKKIINDIYSEFIKIE</sequence>
<proteinExistence type="predicted"/>
<organism evidence="1">
    <name type="scientific">Moumouvirus sp. 'Monve'</name>
    <dbReference type="NCBI Taxonomy" id="1128131"/>
    <lineage>
        <taxon>Viruses</taxon>
        <taxon>Varidnaviria</taxon>
        <taxon>Bamfordvirae</taxon>
        <taxon>Nucleocytoviricota</taxon>
        <taxon>Megaviricetes</taxon>
        <taxon>Imitervirales</taxon>
        <taxon>Mimiviridae</taxon>
        <taxon>Megamimivirinae</taxon>
        <taxon>Moumouvirus</taxon>
    </lineage>
</organism>